<proteinExistence type="predicted"/>
<accession>A0A3M7S3W0</accession>
<evidence type="ECO:0000313" key="1">
    <source>
        <dbReference type="EMBL" id="RNA30297.1"/>
    </source>
</evidence>
<organism evidence="1 2">
    <name type="scientific">Brachionus plicatilis</name>
    <name type="common">Marine rotifer</name>
    <name type="synonym">Brachionus muelleri</name>
    <dbReference type="NCBI Taxonomy" id="10195"/>
    <lineage>
        <taxon>Eukaryota</taxon>
        <taxon>Metazoa</taxon>
        <taxon>Spiralia</taxon>
        <taxon>Gnathifera</taxon>
        <taxon>Rotifera</taxon>
        <taxon>Eurotatoria</taxon>
        <taxon>Monogononta</taxon>
        <taxon>Pseudotrocha</taxon>
        <taxon>Ploima</taxon>
        <taxon>Brachionidae</taxon>
        <taxon>Brachionus</taxon>
    </lineage>
</organism>
<dbReference type="EMBL" id="REGN01002105">
    <property type="protein sequence ID" value="RNA30297.1"/>
    <property type="molecule type" value="Genomic_DNA"/>
</dbReference>
<dbReference type="AlphaFoldDB" id="A0A3M7S3W0"/>
<keyword evidence="2" id="KW-1185">Reference proteome</keyword>
<reference evidence="1 2" key="1">
    <citation type="journal article" date="2018" name="Sci. Rep.">
        <title>Genomic signatures of local adaptation to the degree of environmental predictability in rotifers.</title>
        <authorList>
            <person name="Franch-Gras L."/>
            <person name="Hahn C."/>
            <person name="Garcia-Roger E.M."/>
            <person name="Carmona M.J."/>
            <person name="Serra M."/>
            <person name="Gomez A."/>
        </authorList>
    </citation>
    <scope>NUCLEOTIDE SEQUENCE [LARGE SCALE GENOMIC DNA]</scope>
    <source>
        <strain evidence="1">HYR1</strain>
    </source>
</reference>
<comment type="caution">
    <text evidence="1">The sequence shown here is derived from an EMBL/GenBank/DDBJ whole genome shotgun (WGS) entry which is preliminary data.</text>
</comment>
<sequence length="86" mass="9984">MLKEHRSSTARIKIYYKKIKLSICHIIIIDGALARHTLKNAKKNIERTLERSCFNAVSPALERRSFQRAIAQHDNSKNFLIASKYN</sequence>
<protein>
    <submittedName>
        <fullName evidence="1">Uncharacterized protein</fullName>
    </submittedName>
</protein>
<name>A0A3M7S3W0_BRAPC</name>
<gene>
    <name evidence="1" type="ORF">BpHYR1_027662</name>
</gene>
<dbReference type="Proteomes" id="UP000276133">
    <property type="component" value="Unassembled WGS sequence"/>
</dbReference>
<evidence type="ECO:0000313" key="2">
    <source>
        <dbReference type="Proteomes" id="UP000276133"/>
    </source>
</evidence>